<protein>
    <recommendedName>
        <fullName evidence="6">Phospholipase D</fullName>
    </recommendedName>
</protein>
<dbReference type="Gene3D" id="3.30.870.10">
    <property type="entry name" value="Endonuclease Chain A"/>
    <property type="match status" value="1"/>
</dbReference>
<keyword evidence="3" id="KW-1133">Transmembrane helix</keyword>
<reference evidence="4 5" key="1">
    <citation type="submission" date="2021-05" db="EMBL/GenBank/DDBJ databases">
        <title>Genome Assembly of Synthetic Allotetraploid Brassica napus Reveals Homoeologous Exchanges between Subgenomes.</title>
        <authorList>
            <person name="Davis J.T."/>
        </authorList>
    </citation>
    <scope>NUCLEOTIDE SEQUENCE [LARGE SCALE GENOMIC DNA]</scope>
    <source>
        <strain evidence="5">cv. Da-Ae</strain>
        <tissue evidence="4">Seedling</tissue>
    </source>
</reference>
<organism evidence="4 5">
    <name type="scientific">Brassica napus</name>
    <name type="common">Rape</name>
    <dbReference type="NCBI Taxonomy" id="3708"/>
    <lineage>
        <taxon>Eukaryota</taxon>
        <taxon>Viridiplantae</taxon>
        <taxon>Streptophyta</taxon>
        <taxon>Embryophyta</taxon>
        <taxon>Tracheophyta</taxon>
        <taxon>Spermatophyta</taxon>
        <taxon>Magnoliopsida</taxon>
        <taxon>eudicotyledons</taxon>
        <taxon>Gunneridae</taxon>
        <taxon>Pentapetalae</taxon>
        <taxon>rosids</taxon>
        <taxon>malvids</taxon>
        <taxon>Brassicales</taxon>
        <taxon>Brassicaceae</taxon>
        <taxon>Brassiceae</taxon>
        <taxon>Brassica</taxon>
    </lineage>
</organism>
<evidence type="ECO:0000313" key="5">
    <source>
        <dbReference type="Proteomes" id="UP000824890"/>
    </source>
</evidence>
<keyword evidence="3" id="KW-0472">Membrane</keyword>
<comment type="caution">
    <text evidence="4">The sequence shown here is derived from an EMBL/GenBank/DDBJ whole genome shotgun (WGS) entry which is preliminary data.</text>
</comment>
<keyword evidence="5" id="KW-1185">Reference proteome</keyword>
<gene>
    <name evidence="4" type="ORF">HID58_046302</name>
</gene>
<dbReference type="PANTHER" id="PTHR18896:SF199">
    <property type="entry name" value="PHOSPHOLIPASE D GAMMA 1"/>
    <property type="match status" value="1"/>
</dbReference>
<dbReference type="SUPFAM" id="SSF56024">
    <property type="entry name" value="Phospholipase D/nuclease"/>
    <property type="match status" value="1"/>
</dbReference>
<dbReference type="InterPro" id="IPR015679">
    <property type="entry name" value="PLipase_D_fam"/>
</dbReference>
<keyword evidence="2" id="KW-0443">Lipid metabolism</keyword>
<name>A0ABQ8AW35_BRANA</name>
<accession>A0ABQ8AW35</accession>
<feature type="transmembrane region" description="Helical" evidence="3">
    <location>
        <begin position="6"/>
        <end position="27"/>
    </location>
</feature>
<evidence type="ECO:0008006" key="6">
    <source>
        <dbReference type="Google" id="ProtNLM"/>
    </source>
</evidence>
<evidence type="ECO:0000313" key="4">
    <source>
        <dbReference type="EMBL" id="KAH0896734.1"/>
    </source>
</evidence>
<evidence type="ECO:0000256" key="1">
    <source>
        <dbReference type="ARBA" id="ARBA00022737"/>
    </source>
</evidence>
<dbReference type="PANTHER" id="PTHR18896">
    <property type="entry name" value="PHOSPHOLIPASE D"/>
    <property type="match status" value="1"/>
</dbReference>
<dbReference type="EMBL" id="JAGKQM010000012">
    <property type="protein sequence ID" value="KAH0896734.1"/>
    <property type="molecule type" value="Genomic_DNA"/>
</dbReference>
<keyword evidence="1" id="KW-0677">Repeat</keyword>
<evidence type="ECO:0000256" key="3">
    <source>
        <dbReference type="SAM" id="Phobius"/>
    </source>
</evidence>
<dbReference type="Proteomes" id="UP000824890">
    <property type="component" value="Unassembled WGS sequence"/>
</dbReference>
<proteinExistence type="predicted"/>
<sequence length="209" mass="23618">MDVEKGSYVVMYFLFCTLQFSASYGYLWGLGLSEASSSNENDPETWHAQVFRSIDSSSVKGFPKDPKEASGRNLLCGKNILINMSIHAAYVKAIRSAQHFIYIVNQYFLGSSFNWDSNKDLGKSFGIAGANNLIPIEMALKIANKIRAREKFAAYIVIPMWPEGAPTSNPIQRILYWQHKTMQMVYQTIHKALVEVGLDGQYEPQDFII</sequence>
<keyword evidence="3" id="KW-0812">Transmembrane</keyword>
<evidence type="ECO:0000256" key="2">
    <source>
        <dbReference type="ARBA" id="ARBA00023098"/>
    </source>
</evidence>